<dbReference type="RefSeq" id="WP_069912323.1">
    <property type="nucleotide sequence ID" value="NZ_LAJE02000380.1"/>
</dbReference>
<dbReference type="InterPro" id="IPR002060">
    <property type="entry name" value="Squ/phyt_synthse"/>
</dbReference>
<comment type="caution">
    <text evidence="1">The sequence shown here is derived from an EMBL/GenBank/DDBJ whole genome shotgun (WGS) entry which is preliminary data.</text>
</comment>
<dbReference type="SUPFAM" id="SSF48576">
    <property type="entry name" value="Terpenoid synthases"/>
    <property type="match status" value="1"/>
</dbReference>
<gene>
    <name evidence="1" type="ORF">VW23_005045</name>
</gene>
<keyword evidence="2" id="KW-1185">Reference proteome</keyword>
<accession>A0A1E5XIE7</accession>
<sequence length="279" mass="29974">MSEGAGYVASFLRDADRDRYFATLLLKEPERTAIQSLYAFSADVASIRDRAREPTAGEIRLQWWADALKGTGHGNVRQNPLAAALLDAIETYRLPSGPLLRLVAARRFDLYQDPMPDVASFEGYAGETVSVLYQLAAMVLNGGAEVETGDAAGHLGVAQALAGHLRAFGFNASQGRIFLPMNIFAANGMTDGEILAGQAGEGLFAALGQINDLAVEHLGKAQRAIAALPQPLRPAFAPAALLGPELRQAARNRAPYAATAATADWRKILAMWWWSARRA</sequence>
<reference evidence="1 2" key="1">
    <citation type="journal article" date="2015" name="Genome Announc.">
        <title>Genome Assemblies of Three Soil-Associated Devosia species: D. insulae, D. limi, and D. soli.</title>
        <authorList>
            <person name="Hassan Y.I."/>
            <person name="Lepp D."/>
            <person name="Zhou T."/>
        </authorList>
    </citation>
    <scope>NUCLEOTIDE SEQUENCE [LARGE SCALE GENOMIC DNA]</scope>
    <source>
        <strain evidence="1 2">DS-56</strain>
    </source>
</reference>
<dbReference type="OrthoDB" id="9814909at2"/>
<name>A0A1E5XIE7_9HYPH</name>
<dbReference type="GO" id="GO:0016765">
    <property type="term" value="F:transferase activity, transferring alkyl or aryl (other than methyl) groups"/>
    <property type="evidence" value="ECO:0007669"/>
    <property type="project" value="UniProtKB-ARBA"/>
</dbReference>
<dbReference type="Gene3D" id="1.10.600.10">
    <property type="entry name" value="Farnesyl Diphosphate Synthase"/>
    <property type="match status" value="1"/>
</dbReference>
<proteinExistence type="predicted"/>
<dbReference type="AlphaFoldDB" id="A0A1E5XIE7"/>
<dbReference type="Proteomes" id="UP000095463">
    <property type="component" value="Unassembled WGS sequence"/>
</dbReference>
<evidence type="ECO:0000313" key="2">
    <source>
        <dbReference type="Proteomes" id="UP000095463"/>
    </source>
</evidence>
<organism evidence="1 2">
    <name type="scientific">Devosia insulae DS-56</name>
    <dbReference type="NCBI Taxonomy" id="1116389"/>
    <lineage>
        <taxon>Bacteria</taxon>
        <taxon>Pseudomonadati</taxon>
        <taxon>Pseudomonadota</taxon>
        <taxon>Alphaproteobacteria</taxon>
        <taxon>Hyphomicrobiales</taxon>
        <taxon>Devosiaceae</taxon>
        <taxon>Devosia</taxon>
    </lineage>
</organism>
<evidence type="ECO:0008006" key="3">
    <source>
        <dbReference type="Google" id="ProtNLM"/>
    </source>
</evidence>
<evidence type="ECO:0000313" key="1">
    <source>
        <dbReference type="EMBL" id="OEO28369.1"/>
    </source>
</evidence>
<protein>
    <recommendedName>
        <fullName evidence="3">Phytoene synthase</fullName>
    </recommendedName>
</protein>
<dbReference type="PANTHER" id="PTHR31480">
    <property type="entry name" value="BIFUNCTIONAL LYCOPENE CYCLASE/PHYTOENE SYNTHASE"/>
    <property type="match status" value="1"/>
</dbReference>
<dbReference type="Pfam" id="PF00494">
    <property type="entry name" value="SQS_PSY"/>
    <property type="match status" value="1"/>
</dbReference>
<dbReference type="EMBL" id="LAJE02000380">
    <property type="protein sequence ID" value="OEO28369.1"/>
    <property type="molecule type" value="Genomic_DNA"/>
</dbReference>
<dbReference type="InterPro" id="IPR008949">
    <property type="entry name" value="Isoprenoid_synthase_dom_sf"/>
</dbReference>